<evidence type="ECO:0000256" key="5">
    <source>
        <dbReference type="SAM" id="Phobius"/>
    </source>
</evidence>
<evidence type="ECO:0000256" key="3">
    <source>
        <dbReference type="ARBA" id="ARBA00023157"/>
    </source>
</evidence>
<dbReference type="Proteomes" id="UP000253744">
    <property type="component" value="Chromosome"/>
</dbReference>
<reference evidence="7 8" key="1">
    <citation type="submission" date="2018-07" db="EMBL/GenBank/DDBJ databases">
        <title>Complete Genome and Methylome Analysis of Deinococcus wulumuqiensis NEB 479.</title>
        <authorList>
            <person name="Fomenkov A."/>
            <person name="Luyten Y."/>
            <person name="Vincze T."/>
            <person name="Anton B.P."/>
            <person name="Clark T."/>
            <person name="Roberts R.J."/>
            <person name="Morgan R.D."/>
        </authorList>
    </citation>
    <scope>NUCLEOTIDE SEQUENCE [LARGE SCALE GENOMIC DNA]</scope>
    <source>
        <strain evidence="7 8">NEB 479</strain>
    </source>
</reference>
<dbReference type="GO" id="GO:0016209">
    <property type="term" value="F:antioxidant activity"/>
    <property type="evidence" value="ECO:0007669"/>
    <property type="project" value="InterPro"/>
</dbReference>
<proteinExistence type="predicted"/>
<dbReference type="PANTHER" id="PTHR42852">
    <property type="entry name" value="THIOL:DISULFIDE INTERCHANGE PROTEIN DSBE"/>
    <property type="match status" value="1"/>
</dbReference>
<keyword evidence="2" id="KW-0201">Cytochrome c-type biogenesis</keyword>
<dbReference type="Pfam" id="PF00578">
    <property type="entry name" value="AhpC-TSA"/>
    <property type="match status" value="1"/>
</dbReference>
<protein>
    <submittedName>
        <fullName evidence="7">Cytochrome C biogenesis protein</fullName>
    </submittedName>
</protein>
<name>A0A345IJJ4_9DEIO</name>
<gene>
    <name evidence="7" type="ORF">DVJ83_12875</name>
</gene>
<dbReference type="CDD" id="cd02966">
    <property type="entry name" value="TlpA_like_family"/>
    <property type="match status" value="1"/>
</dbReference>
<evidence type="ECO:0000259" key="6">
    <source>
        <dbReference type="PROSITE" id="PS51352"/>
    </source>
</evidence>
<dbReference type="InterPro" id="IPR017937">
    <property type="entry name" value="Thioredoxin_CS"/>
</dbReference>
<dbReference type="InterPro" id="IPR050553">
    <property type="entry name" value="Thioredoxin_ResA/DsbE_sf"/>
</dbReference>
<keyword evidence="5" id="KW-0812">Transmembrane</keyword>
<dbReference type="AlphaFoldDB" id="A0A345IJJ4"/>
<evidence type="ECO:0000313" key="7">
    <source>
        <dbReference type="EMBL" id="AXG99866.1"/>
    </source>
</evidence>
<dbReference type="PANTHER" id="PTHR42852:SF6">
    <property type="entry name" value="THIOL:DISULFIDE INTERCHANGE PROTEIN DSBE"/>
    <property type="match status" value="1"/>
</dbReference>
<feature type="domain" description="Thioredoxin" evidence="6">
    <location>
        <begin position="51"/>
        <end position="188"/>
    </location>
</feature>
<dbReference type="SUPFAM" id="SSF52833">
    <property type="entry name" value="Thioredoxin-like"/>
    <property type="match status" value="1"/>
</dbReference>
<sequence length="188" mass="20373">MTSPSPHSVPPHFVPPKRTSWTRWIVPAVMTGLVGLLAYGLLTPDPEGGPALLNKPAPAFALQDLGGRTHALTAARGKPVVVNFWASWCVPCRQEAPMFSKLSQETAGKAEFYGVIYNDQPADARRFMDDYGLIYPALLDPGSRTALNYGVGKLPVTFIVDGQGQVVHIKDGPIEEPELREALRKAGL</sequence>
<dbReference type="STRING" id="1288484.GCA_000348665_02066"/>
<organism evidence="7 8">
    <name type="scientific">Deinococcus wulumuqiensis</name>
    <dbReference type="NCBI Taxonomy" id="980427"/>
    <lineage>
        <taxon>Bacteria</taxon>
        <taxon>Thermotogati</taxon>
        <taxon>Deinococcota</taxon>
        <taxon>Deinococci</taxon>
        <taxon>Deinococcales</taxon>
        <taxon>Deinococcaceae</taxon>
        <taxon>Deinococcus</taxon>
    </lineage>
</organism>
<keyword evidence="3" id="KW-1015">Disulfide bond</keyword>
<keyword evidence="5" id="KW-0472">Membrane</keyword>
<dbReference type="RefSeq" id="WP_114672608.1">
    <property type="nucleotide sequence ID" value="NZ_CP031158.1"/>
</dbReference>
<dbReference type="InterPro" id="IPR000866">
    <property type="entry name" value="AhpC/TSA"/>
</dbReference>
<dbReference type="GO" id="GO:0017004">
    <property type="term" value="P:cytochrome complex assembly"/>
    <property type="evidence" value="ECO:0007669"/>
    <property type="project" value="UniProtKB-KW"/>
</dbReference>
<dbReference type="PROSITE" id="PS51352">
    <property type="entry name" value="THIOREDOXIN_2"/>
    <property type="match status" value="1"/>
</dbReference>
<accession>A0A345IJJ4</accession>
<dbReference type="Gene3D" id="3.40.30.10">
    <property type="entry name" value="Glutaredoxin"/>
    <property type="match status" value="1"/>
</dbReference>
<dbReference type="InterPro" id="IPR036249">
    <property type="entry name" value="Thioredoxin-like_sf"/>
</dbReference>
<dbReference type="InterPro" id="IPR013766">
    <property type="entry name" value="Thioredoxin_domain"/>
</dbReference>
<evidence type="ECO:0000256" key="2">
    <source>
        <dbReference type="ARBA" id="ARBA00022748"/>
    </source>
</evidence>
<dbReference type="GO" id="GO:0030313">
    <property type="term" value="C:cell envelope"/>
    <property type="evidence" value="ECO:0007669"/>
    <property type="project" value="UniProtKB-SubCell"/>
</dbReference>
<evidence type="ECO:0000256" key="1">
    <source>
        <dbReference type="ARBA" id="ARBA00004196"/>
    </source>
</evidence>
<evidence type="ECO:0000256" key="4">
    <source>
        <dbReference type="ARBA" id="ARBA00023284"/>
    </source>
</evidence>
<keyword evidence="4" id="KW-0676">Redox-active center</keyword>
<keyword evidence="5" id="KW-1133">Transmembrane helix</keyword>
<feature type="transmembrane region" description="Helical" evidence="5">
    <location>
        <begin position="21"/>
        <end position="42"/>
    </location>
</feature>
<dbReference type="PROSITE" id="PS00194">
    <property type="entry name" value="THIOREDOXIN_1"/>
    <property type="match status" value="1"/>
</dbReference>
<dbReference type="EMBL" id="CP031158">
    <property type="protein sequence ID" value="AXG99866.1"/>
    <property type="molecule type" value="Genomic_DNA"/>
</dbReference>
<dbReference type="GO" id="GO:0016491">
    <property type="term" value="F:oxidoreductase activity"/>
    <property type="evidence" value="ECO:0007669"/>
    <property type="project" value="InterPro"/>
</dbReference>
<comment type="subcellular location">
    <subcellularLocation>
        <location evidence="1">Cell envelope</location>
    </subcellularLocation>
</comment>
<dbReference type="KEGG" id="dwu:DVJ83_12875"/>
<evidence type="ECO:0000313" key="8">
    <source>
        <dbReference type="Proteomes" id="UP000253744"/>
    </source>
</evidence>